<dbReference type="InterPro" id="IPR012909">
    <property type="entry name" value="PHA_DNA-bd_N"/>
</dbReference>
<dbReference type="InterPro" id="IPR010134">
    <property type="entry name" value="PHA_reg_PhaR"/>
</dbReference>
<dbReference type="OrthoDB" id="9795345at2"/>
<reference evidence="4 5" key="1">
    <citation type="submission" date="2016-10" db="EMBL/GenBank/DDBJ databases">
        <authorList>
            <person name="de Groot N.N."/>
        </authorList>
    </citation>
    <scope>NUCLEOTIDE SEQUENCE [LARGE SCALE GENOMIC DNA]</scope>
    <source>
        <strain evidence="4 5">DSM 18438</strain>
    </source>
</reference>
<dbReference type="EMBL" id="FOLH01000002">
    <property type="protein sequence ID" value="SFB99236.1"/>
    <property type="molecule type" value="Genomic_DNA"/>
</dbReference>
<dbReference type="Proteomes" id="UP000199058">
    <property type="component" value="Unassembled WGS sequence"/>
</dbReference>
<evidence type="ECO:0000313" key="4">
    <source>
        <dbReference type="EMBL" id="SFB99236.1"/>
    </source>
</evidence>
<evidence type="ECO:0000259" key="2">
    <source>
        <dbReference type="Pfam" id="PF05233"/>
    </source>
</evidence>
<feature type="compositionally biased region" description="Basic and acidic residues" evidence="1">
    <location>
        <begin position="167"/>
        <end position="177"/>
    </location>
</feature>
<feature type="domain" description="PHA accumulation regulator DNA-binding N-terminal" evidence="3">
    <location>
        <begin position="3"/>
        <end position="63"/>
    </location>
</feature>
<dbReference type="PROSITE" id="PS00018">
    <property type="entry name" value="EF_HAND_1"/>
    <property type="match status" value="1"/>
</dbReference>
<sequence>MRVIRKYANRRLYDTSESRYVTLEDIRQLIVDREDFRVEDSRSGEDLTRNILLQIITEQENRGGSQEGTPMFSNKVLQQLIRFYGDSMQTSMSSYLEQSISTFMEQQKLLRQQMQQVMKGSPMPTASPMELMRKVAEQNLLLWKNLSNPAASQRTSEDEADSSEDYEAPRNREGSSD</sequence>
<feature type="region of interest" description="Disordered" evidence="1">
    <location>
        <begin position="147"/>
        <end position="177"/>
    </location>
</feature>
<name>A0A1I1FJT3_9GAMM</name>
<gene>
    <name evidence="4" type="ORF">SAMN05660443_1039</name>
</gene>
<keyword evidence="5" id="KW-1185">Reference proteome</keyword>
<dbReference type="InterPro" id="IPR007897">
    <property type="entry name" value="PHB_accumulat"/>
</dbReference>
<dbReference type="GO" id="GO:0006355">
    <property type="term" value="P:regulation of DNA-templated transcription"/>
    <property type="evidence" value="ECO:0007669"/>
    <property type="project" value="InterPro"/>
</dbReference>
<evidence type="ECO:0000259" key="3">
    <source>
        <dbReference type="Pfam" id="PF07879"/>
    </source>
</evidence>
<feature type="domain" description="PHB accumulation regulatory" evidence="2">
    <location>
        <begin position="72"/>
        <end position="108"/>
    </location>
</feature>
<organism evidence="4 5">
    <name type="scientific">Marinospirillum celere</name>
    <dbReference type="NCBI Taxonomy" id="1122252"/>
    <lineage>
        <taxon>Bacteria</taxon>
        <taxon>Pseudomonadati</taxon>
        <taxon>Pseudomonadota</taxon>
        <taxon>Gammaproteobacteria</taxon>
        <taxon>Oceanospirillales</taxon>
        <taxon>Oceanospirillaceae</taxon>
        <taxon>Marinospirillum</taxon>
    </lineage>
</organism>
<accession>A0A1I1FJT3</accession>
<evidence type="ECO:0000256" key="1">
    <source>
        <dbReference type="SAM" id="MobiDB-lite"/>
    </source>
</evidence>
<dbReference type="Pfam" id="PF07879">
    <property type="entry name" value="PHB_acc_N"/>
    <property type="match status" value="1"/>
</dbReference>
<dbReference type="NCBIfam" id="TIGR01848">
    <property type="entry name" value="PHA_reg_PhaR"/>
    <property type="match status" value="1"/>
</dbReference>
<proteinExistence type="predicted"/>
<dbReference type="InterPro" id="IPR018247">
    <property type="entry name" value="EF_Hand_1_Ca_BS"/>
</dbReference>
<dbReference type="STRING" id="1122252.SAMN05660443_1039"/>
<dbReference type="AlphaFoldDB" id="A0A1I1FJT3"/>
<dbReference type="RefSeq" id="WP_091960236.1">
    <property type="nucleotide sequence ID" value="NZ_FOLH01000002.1"/>
</dbReference>
<evidence type="ECO:0000313" key="5">
    <source>
        <dbReference type="Proteomes" id="UP000199058"/>
    </source>
</evidence>
<dbReference type="Pfam" id="PF05233">
    <property type="entry name" value="PHB_acc"/>
    <property type="match status" value="1"/>
</dbReference>
<protein>
    <submittedName>
        <fullName evidence="4">Polyhydroxyalkanoate synthesis repressor PhaR</fullName>
    </submittedName>
</protein>